<dbReference type="KEGG" id="sro:Sros_9345"/>
<dbReference type="STRING" id="479432.Sros_9345"/>
<dbReference type="AlphaFoldDB" id="D2BEC6"/>
<evidence type="ECO:0000313" key="3">
    <source>
        <dbReference type="Proteomes" id="UP000002029"/>
    </source>
</evidence>
<accession>D2BEC6</accession>
<dbReference type="HOGENOM" id="CLU_3333723_0_0_11"/>
<keyword evidence="3" id="KW-1185">Reference proteome</keyword>
<sequence>MRFAVESARGGMRFAVRKRRNRLWQRTTRGYSQPRSNT</sequence>
<dbReference type="Proteomes" id="UP000002029">
    <property type="component" value="Chromosome"/>
</dbReference>
<organism evidence="2 3">
    <name type="scientific">Streptosporangium roseum (strain ATCC 12428 / DSM 43021 / JCM 3005 / KCTC 9067 / NCIMB 10171 / NRRL 2505 / NI 9100)</name>
    <dbReference type="NCBI Taxonomy" id="479432"/>
    <lineage>
        <taxon>Bacteria</taxon>
        <taxon>Bacillati</taxon>
        <taxon>Actinomycetota</taxon>
        <taxon>Actinomycetes</taxon>
        <taxon>Streptosporangiales</taxon>
        <taxon>Streptosporangiaceae</taxon>
        <taxon>Streptosporangium</taxon>
    </lineage>
</organism>
<feature type="compositionally biased region" description="Polar residues" evidence="1">
    <location>
        <begin position="24"/>
        <end position="38"/>
    </location>
</feature>
<name>D2BEC6_STRRD</name>
<reference evidence="2 3" key="1">
    <citation type="journal article" date="2010" name="Stand. Genomic Sci.">
        <title>Complete genome sequence of Streptosporangium roseum type strain (NI 9100).</title>
        <authorList>
            <person name="Nolan M."/>
            <person name="Sikorski J."/>
            <person name="Jando M."/>
            <person name="Lucas S."/>
            <person name="Lapidus A."/>
            <person name="Glavina Del Rio T."/>
            <person name="Chen F."/>
            <person name="Tice H."/>
            <person name="Pitluck S."/>
            <person name="Cheng J.F."/>
            <person name="Chertkov O."/>
            <person name="Sims D."/>
            <person name="Meincke L."/>
            <person name="Brettin T."/>
            <person name="Han C."/>
            <person name="Detter J.C."/>
            <person name="Bruce D."/>
            <person name="Goodwin L."/>
            <person name="Land M."/>
            <person name="Hauser L."/>
            <person name="Chang Y.J."/>
            <person name="Jeffries C.D."/>
            <person name="Ivanova N."/>
            <person name="Mavromatis K."/>
            <person name="Mikhailova N."/>
            <person name="Chen A."/>
            <person name="Palaniappan K."/>
            <person name="Chain P."/>
            <person name="Rohde M."/>
            <person name="Goker M."/>
            <person name="Bristow J."/>
            <person name="Eisen J.A."/>
            <person name="Markowitz V."/>
            <person name="Hugenholtz P."/>
            <person name="Kyrpides N.C."/>
            <person name="Klenk H.P."/>
        </authorList>
    </citation>
    <scope>NUCLEOTIDE SEQUENCE [LARGE SCALE GENOMIC DNA]</scope>
    <source>
        <strain evidence="3">ATCC 12428 / DSM 43021 / JCM 3005 / NI 9100</strain>
    </source>
</reference>
<evidence type="ECO:0000256" key="1">
    <source>
        <dbReference type="SAM" id="MobiDB-lite"/>
    </source>
</evidence>
<evidence type="ECO:0000313" key="2">
    <source>
        <dbReference type="EMBL" id="ACZ91963.1"/>
    </source>
</evidence>
<dbReference type="EMBL" id="CP001814">
    <property type="protein sequence ID" value="ACZ91963.1"/>
    <property type="molecule type" value="Genomic_DNA"/>
</dbReference>
<feature type="region of interest" description="Disordered" evidence="1">
    <location>
        <begin position="19"/>
        <end position="38"/>
    </location>
</feature>
<proteinExistence type="predicted"/>
<protein>
    <submittedName>
        <fullName evidence="2">Uncharacterized protein</fullName>
    </submittedName>
</protein>
<gene>
    <name evidence="2" type="ordered locus">Sros_9345</name>
</gene>